<comment type="similarity">
    <text evidence="1">Belongs to the glycosyl hydrolase 39 family.</text>
</comment>
<dbReference type="Gene3D" id="2.60.120.10">
    <property type="entry name" value="Jelly Rolls"/>
    <property type="match status" value="1"/>
</dbReference>
<name>A0A173VCN3_EUBRA</name>
<dbReference type="EC" id="3.2.1.37" evidence="8"/>
<dbReference type="InterPro" id="IPR009057">
    <property type="entry name" value="Homeodomain-like_sf"/>
</dbReference>
<reference evidence="9 11" key="2">
    <citation type="journal article" date="2019" name="Nat. Med.">
        <title>A library of human gut bacterial isolates paired with longitudinal multiomics data enables mechanistic microbiome research.</title>
        <authorList>
            <person name="Poyet M."/>
            <person name="Groussin M."/>
            <person name="Gibbons S.M."/>
            <person name="Avila-Pacheco J."/>
            <person name="Jiang X."/>
            <person name="Kearney S.M."/>
            <person name="Perrotta A.R."/>
            <person name="Berdy B."/>
            <person name="Zhao S."/>
            <person name="Lieberman T.D."/>
            <person name="Swanson P.K."/>
            <person name="Smith M."/>
            <person name="Roesemann S."/>
            <person name="Alexander J.E."/>
            <person name="Rich S.A."/>
            <person name="Livny J."/>
            <person name="Vlamakis H."/>
            <person name="Clish C."/>
            <person name="Bullock K."/>
            <person name="Deik A."/>
            <person name="Scott J."/>
            <person name="Pierce K.A."/>
            <person name="Xavier R.J."/>
            <person name="Alm E.J."/>
        </authorList>
    </citation>
    <scope>NUCLEOTIDE SEQUENCE [LARGE SCALE GENOMIC DNA]</scope>
    <source>
        <strain evidence="9 11">BIOML-A3</strain>
    </source>
</reference>
<dbReference type="InterPro" id="IPR000514">
    <property type="entry name" value="Glyco_hydro_39"/>
</dbReference>
<dbReference type="EMBL" id="CYYA01000024">
    <property type="protein sequence ID" value="CUN23658.1"/>
    <property type="molecule type" value="Genomic_DNA"/>
</dbReference>
<feature type="domain" description="HTH araC/xylS-type" evidence="7">
    <location>
        <begin position="166"/>
        <end position="264"/>
    </location>
</feature>
<evidence type="ECO:0000256" key="3">
    <source>
        <dbReference type="ARBA" id="ARBA00023015"/>
    </source>
</evidence>
<dbReference type="OrthoDB" id="9776971at2"/>
<protein>
    <submittedName>
        <fullName evidence="8">Beta-xylosidase</fullName>
        <ecNumber evidence="8">3.2.1.37</ecNumber>
    </submittedName>
    <submittedName>
        <fullName evidence="9">Helix-turn-helix domain-containing protein</fullName>
    </submittedName>
</protein>
<dbReference type="SMART" id="SM00342">
    <property type="entry name" value="HTH_ARAC"/>
    <property type="match status" value="1"/>
</dbReference>
<dbReference type="Gene3D" id="3.20.20.80">
    <property type="entry name" value="Glycosidases"/>
    <property type="match status" value="1"/>
</dbReference>
<evidence type="ECO:0000256" key="1">
    <source>
        <dbReference type="ARBA" id="ARBA00008875"/>
    </source>
</evidence>
<dbReference type="PROSITE" id="PS01124">
    <property type="entry name" value="HTH_ARAC_FAMILY_2"/>
    <property type="match status" value="1"/>
</dbReference>
<evidence type="ECO:0000313" key="8">
    <source>
        <dbReference type="EMBL" id="CUN23658.1"/>
    </source>
</evidence>
<dbReference type="PANTHER" id="PTHR43280:SF34">
    <property type="entry name" value="ARAC-FAMILY TRANSCRIPTIONAL REGULATOR"/>
    <property type="match status" value="1"/>
</dbReference>
<evidence type="ECO:0000256" key="2">
    <source>
        <dbReference type="ARBA" id="ARBA00022801"/>
    </source>
</evidence>
<keyword evidence="4" id="KW-0238">DNA-binding</keyword>
<dbReference type="STRING" id="39490.ERS852448_02663"/>
<dbReference type="GO" id="GO:0005975">
    <property type="term" value="P:carbohydrate metabolic process"/>
    <property type="evidence" value="ECO:0007669"/>
    <property type="project" value="InterPro"/>
</dbReference>
<dbReference type="Pfam" id="PF12833">
    <property type="entry name" value="HTH_18"/>
    <property type="match status" value="1"/>
</dbReference>
<dbReference type="Proteomes" id="UP000095492">
    <property type="component" value="Unassembled WGS sequence"/>
</dbReference>
<dbReference type="Gene3D" id="2.60.40.1500">
    <property type="entry name" value="Glycosyl hydrolase domain, family 39"/>
    <property type="match status" value="1"/>
</dbReference>
<sequence>MPVLPFYQFELKDKLNSKPQCFDSFNFLFLLQGTGTIRCRNQLIHLKPHDFTFFNMYEIHQFLTFSPDARVLSVLIHKSYIQSAVPELTDMTLNTHTVTPESEPERYEFFCQEFGKFIYYHTVHSPGAQLHALSHLGNLLSYILNQLSTSSASALHGTQTRDDRLFHALTYITEHYTKDLSLPEVAAQIGLHPQYFSKYFREHMGLTLTEYINQLRIVNSLPLIMNTDHSLLDIALSCGFNSYKTYNTAFKKLFHTTPYAWQKEQKLLHSRQHTPEETSSTFSFFRDYWTEKTERSLPDTDKNDRITLELNGRKQDPSLAHCKLPELCYSIGRAADLLRGDIQQQLRNVAGELSIRHLRLRNVFSDDLFVYYETPDKVPVYNWQYIDMIYDFLCELHIKPYTELGFMPRMLASRQQFANWQHRPNVSFPRSLKNWSRLVEHFMEHLIHRYGRKEVLTWKFNMWTSPDLEMKGGYWHESMENFFLFYRVTYNAIKTVDEALQFAGPDFSIPNGFSWYQAFFDYCRTYELHPDFLTVHLYASNFNTSDRMIQNRYLADTTEHSYRSASGLYQSFFDFLHLVHQDPTFTDYPVIISDWNNTYHPKDYARDTCFMSSFIAYTVQMLIGTQVQMLGFRSLCDVNEDFFPENRLFGGGPGLLDIHGLKKASYYTFVQLNQLSNSILSKGEHYILTKNGSHYQLLLFHTAFPLDYDEHLPSILSYEQRYDCYGNIPTLSMCIILNLPSGHYLMRQTEVSRTSGSAYDLWLKMGAPQYDSVEILDHIQQKSSPDTIYREATVTDHLIIDVTLPVHSVILIEIAEEPNIMNNT</sequence>
<evidence type="ECO:0000313" key="11">
    <source>
        <dbReference type="Proteomes" id="UP000431304"/>
    </source>
</evidence>
<dbReference type="SUPFAM" id="SSF51215">
    <property type="entry name" value="Regulatory protein AraC"/>
    <property type="match status" value="1"/>
</dbReference>
<dbReference type="SUPFAM" id="SSF51445">
    <property type="entry name" value="(Trans)glycosidases"/>
    <property type="match status" value="1"/>
</dbReference>
<dbReference type="GO" id="GO:0003700">
    <property type="term" value="F:DNA-binding transcription factor activity"/>
    <property type="evidence" value="ECO:0007669"/>
    <property type="project" value="InterPro"/>
</dbReference>
<dbReference type="InterPro" id="IPR049166">
    <property type="entry name" value="GH39_cat"/>
</dbReference>
<dbReference type="PANTHER" id="PTHR43280">
    <property type="entry name" value="ARAC-FAMILY TRANSCRIPTIONAL REGULATOR"/>
    <property type="match status" value="1"/>
</dbReference>
<keyword evidence="6 8" id="KW-0326">Glycosidase</keyword>
<dbReference type="SUPFAM" id="SSF46689">
    <property type="entry name" value="Homeodomain-like"/>
    <property type="match status" value="2"/>
</dbReference>
<dbReference type="GO" id="GO:0043565">
    <property type="term" value="F:sequence-specific DNA binding"/>
    <property type="evidence" value="ECO:0007669"/>
    <property type="project" value="InterPro"/>
</dbReference>
<proteinExistence type="inferred from homology"/>
<keyword evidence="2 8" id="KW-0378">Hydrolase</keyword>
<evidence type="ECO:0000259" key="7">
    <source>
        <dbReference type="PROSITE" id="PS01124"/>
    </source>
</evidence>
<evidence type="ECO:0000256" key="5">
    <source>
        <dbReference type="ARBA" id="ARBA00023163"/>
    </source>
</evidence>
<dbReference type="Proteomes" id="UP000431304">
    <property type="component" value="Unassembled WGS sequence"/>
</dbReference>
<accession>A0A173VCN3</accession>
<evidence type="ECO:0000256" key="6">
    <source>
        <dbReference type="ARBA" id="ARBA00023295"/>
    </source>
</evidence>
<dbReference type="InterPro" id="IPR037923">
    <property type="entry name" value="HTH-like"/>
</dbReference>
<evidence type="ECO:0000313" key="10">
    <source>
        <dbReference type="Proteomes" id="UP000095492"/>
    </source>
</evidence>
<dbReference type="InterPro" id="IPR017853">
    <property type="entry name" value="GH"/>
</dbReference>
<dbReference type="PRINTS" id="PR00745">
    <property type="entry name" value="GLHYDRLASE39"/>
</dbReference>
<evidence type="ECO:0000313" key="9">
    <source>
        <dbReference type="EMBL" id="MSD14753.1"/>
    </source>
</evidence>
<gene>
    <name evidence="8" type="primary">xynB_2</name>
    <name evidence="8" type="ORF">ERS852448_02663</name>
    <name evidence="9" type="ORF">GKE72_01420</name>
</gene>
<dbReference type="AlphaFoldDB" id="A0A173VCN3"/>
<dbReference type="Gene3D" id="1.10.10.60">
    <property type="entry name" value="Homeodomain-like"/>
    <property type="match status" value="2"/>
</dbReference>
<keyword evidence="3" id="KW-0805">Transcription regulation</keyword>
<dbReference type="GO" id="GO:0009044">
    <property type="term" value="F:xylan 1,4-beta-xylosidase activity"/>
    <property type="evidence" value="ECO:0007669"/>
    <property type="project" value="UniProtKB-EC"/>
</dbReference>
<dbReference type="InterPro" id="IPR014710">
    <property type="entry name" value="RmlC-like_jellyroll"/>
</dbReference>
<dbReference type="Pfam" id="PF01229">
    <property type="entry name" value="Glyco_hydro_39"/>
    <property type="match status" value="1"/>
</dbReference>
<dbReference type="GeneID" id="42787063"/>
<dbReference type="InterPro" id="IPR018060">
    <property type="entry name" value="HTH_AraC"/>
</dbReference>
<keyword evidence="5" id="KW-0804">Transcription</keyword>
<dbReference type="EMBL" id="WKRA01000002">
    <property type="protein sequence ID" value="MSD14753.1"/>
    <property type="molecule type" value="Genomic_DNA"/>
</dbReference>
<dbReference type="SUPFAM" id="SSF51011">
    <property type="entry name" value="Glycosyl hydrolase domain"/>
    <property type="match status" value="1"/>
</dbReference>
<evidence type="ECO:0000256" key="4">
    <source>
        <dbReference type="ARBA" id="ARBA00023125"/>
    </source>
</evidence>
<reference evidence="8 10" key="1">
    <citation type="submission" date="2015-09" db="EMBL/GenBank/DDBJ databases">
        <authorList>
            <consortium name="Pathogen Informatics"/>
        </authorList>
    </citation>
    <scope>NUCLEOTIDE SEQUENCE [LARGE SCALE GENOMIC DNA]</scope>
    <source>
        <strain evidence="8 10">2789STDY5608891</strain>
    </source>
</reference>
<organism evidence="8 10">
    <name type="scientific">Eubacterium ramulus</name>
    <dbReference type="NCBI Taxonomy" id="39490"/>
    <lineage>
        <taxon>Bacteria</taxon>
        <taxon>Bacillati</taxon>
        <taxon>Bacillota</taxon>
        <taxon>Clostridia</taxon>
        <taxon>Eubacteriales</taxon>
        <taxon>Eubacteriaceae</taxon>
        <taxon>Eubacterium</taxon>
    </lineage>
</organism>
<dbReference type="RefSeq" id="WP_044963953.1">
    <property type="nucleotide sequence ID" value="NZ_CABKSU010000080.1"/>
</dbReference>